<accession>A0AAV6R0A7</accession>
<evidence type="ECO:0000256" key="1">
    <source>
        <dbReference type="SAM" id="MobiDB-lite"/>
    </source>
</evidence>
<comment type="caution">
    <text evidence="2">The sequence shown here is derived from an EMBL/GenBank/DDBJ whole genome shotgun (WGS) entry which is preliminary data.</text>
</comment>
<protein>
    <submittedName>
        <fullName evidence="2">Uncharacterized protein</fullName>
    </submittedName>
</protein>
<dbReference type="AlphaFoldDB" id="A0AAV6R0A7"/>
<evidence type="ECO:0000313" key="3">
    <source>
        <dbReference type="Proteomes" id="UP000693946"/>
    </source>
</evidence>
<feature type="compositionally biased region" description="Basic residues" evidence="1">
    <location>
        <begin position="29"/>
        <end position="39"/>
    </location>
</feature>
<dbReference type="EMBL" id="JAGKHQ010000015">
    <property type="protein sequence ID" value="KAG7497940.1"/>
    <property type="molecule type" value="Genomic_DNA"/>
</dbReference>
<organism evidence="2 3">
    <name type="scientific">Solea senegalensis</name>
    <name type="common">Senegalese sole</name>
    <dbReference type="NCBI Taxonomy" id="28829"/>
    <lineage>
        <taxon>Eukaryota</taxon>
        <taxon>Metazoa</taxon>
        <taxon>Chordata</taxon>
        <taxon>Craniata</taxon>
        <taxon>Vertebrata</taxon>
        <taxon>Euteleostomi</taxon>
        <taxon>Actinopterygii</taxon>
        <taxon>Neopterygii</taxon>
        <taxon>Teleostei</taxon>
        <taxon>Neoteleostei</taxon>
        <taxon>Acanthomorphata</taxon>
        <taxon>Carangaria</taxon>
        <taxon>Pleuronectiformes</taxon>
        <taxon>Pleuronectoidei</taxon>
        <taxon>Soleidae</taxon>
        <taxon>Solea</taxon>
    </lineage>
</organism>
<feature type="region of interest" description="Disordered" evidence="1">
    <location>
        <begin position="29"/>
        <end position="67"/>
    </location>
</feature>
<feature type="compositionally biased region" description="Basic and acidic residues" evidence="1">
    <location>
        <begin position="52"/>
        <end position="65"/>
    </location>
</feature>
<sequence length="142" mass="16260">MTSMQVTSKKQTGGIEWLPLEVLQHFPERRRRRRRRRRKRDENGLGLRRAKGLLEGKKRGEEGKNDALLPGIRDDRVAEDFKTSVKIFLSRVGLFAVWACCSQGSSQEALTPKSICTGFWHLKQHVVPQFEPEWSSVSISGL</sequence>
<reference evidence="2 3" key="1">
    <citation type="journal article" date="2021" name="Sci. Rep.">
        <title>Chromosome anchoring in Senegalese sole (Solea senegalensis) reveals sex-associated markers and genome rearrangements in flatfish.</title>
        <authorList>
            <person name="Guerrero-Cozar I."/>
            <person name="Gomez-Garrido J."/>
            <person name="Berbel C."/>
            <person name="Martinez-Blanch J.F."/>
            <person name="Alioto T."/>
            <person name="Claros M.G."/>
            <person name="Gagnaire P.A."/>
            <person name="Manchado M."/>
        </authorList>
    </citation>
    <scope>NUCLEOTIDE SEQUENCE [LARGE SCALE GENOMIC DNA]</scope>
    <source>
        <strain evidence="2">Sse05_10M</strain>
    </source>
</reference>
<evidence type="ECO:0000313" key="2">
    <source>
        <dbReference type="EMBL" id="KAG7497940.1"/>
    </source>
</evidence>
<name>A0AAV6R0A7_SOLSE</name>
<gene>
    <name evidence="2" type="ORF">JOB18_046341</name>
</gene>
<proteinExistence type="predicted"/>
<keyword evidence="3" id="KW-1185">Reference proteome</keyword>
<dbReference type="Proteomes" id="UP000693946">
    <property type="component" value="Linkage Group LG3"/>
</dbReference>